<dbReference type="InterPro" id="IPR036822">
    <property type="entry name" value="CutC-like_dom_sf"/>
</dbReference>
<gene>
    <name evidence="3" type="ORF">HINF_LOCUS11990</name>
    <name evidence="4" type="ORF">HINF_LOCUS60611</name>
</gene>
<reference evidence="3" key="1">
    <citation type="submission" date="2023-06" db="EMBL/GenBank/DDBJ databases">
        <authorList>
            <person name="Kurt Z."/>
        </authorList>
    </citation>
    <scope>NUCLEOTIDE SEQUENCE</scope>
</reference>
<evidence type="ECO:0000313" key="4">
    <source>
        <dbReference type="EMBL" id="CAL6081819.1"/>
    </source>
</evidence>
<dbReference type="PANTHER" id="PTHR12598:SF0">
    <property type="entry name" value="COPPER HOMEOSTASIS PROTEIN CUTC HOMOLOG"/>
    <property type="match status" value="1"/>
</dbReference>
<protein>
    <recommendedName>
        <fullName evidence="2">Copper homeostasis protein cutC homolog</fullName>
    </recommendedName>
</protein>
<reference evidence="4 5" key="2">
    <citation type="submission" date="2024-07" db="EMBL/GenBank/DDBJ databases">
        <authorList>
            <person name="Akdeniz Z."/>
        </authorList>
    </citation>
    <scope>NUCLEOTIDE SEQUENCE [LARGE SCALE GENOMIC DNA]</scope>
</reference>
<proteinExistence type="inferred from homology"/>
<dbReference type="GO" id="GO:0005507">
    <property type="term" value="F:copper ion binding"/>
    <property type="evidence" value="ECO:0007669"/>
    <property type="project" value="TreeGrafter"/>
</dbReference>
<comment type="caution">
    <text evidence="3">The sequence shown here is derived from an EMBL/GenBank/DDBJ whole genome shotgun (WGS) entry which is preliminary data.</text>
</comment>
<dbReference type="Pfam" id="PF03932">
    <property type="entry name" value="CutC"/>
    <property type="match status" value="1"/>
</dbReference>
<dbReference type="SUPFAM" id="SSF110395">
    <property type="entry name" value="CutC-like"/>
    <property type="match status" value="1"/>
</dbReference>
<evidence type="ECO:0000256" key="1">
    <source>
        <dbReference type="ARBA" id="ARBA00007768"/>
    </source>
</evidence>
<dbReference type="Proteomes" id="UP001642409">
    <property type="component" value="Unassembled WGS sequence"/>
</dbReference>
<sequence length="201" mass="22194">MYEVCVSSISQIQDAISRGAHRVELCASLDVGGLTPPLFLVEEALALKIPLNVIVRVHSDSFTPSPAQFTQMKDQITQLKQLRVNGVVFGVLTPENKIDTVKNEELAKLAGKMRKTFHMAFDLIENKSEALEKIIKLGFDTVLTRGGCGNAVDNIQQIKELIRQAKGRICVMPGGGITAENRDYIQEQTGAEWMHGTKIMQ</sequence>
<evidence type="ECO:0000256" key="2">
    <source>
        <dbReference type="ARBA" id="ARBA00019014"/>
    </source>
</evidence>
<keyword evidence="5" id="KW-1185">Reference proteome</keyword>
<dbReference type="AlphaFoldDB" id="A0AA86NT12"/>
<organism evidence="3">
    <name type="scientific">Hexamita inflata</name>
    <dbReference type="NCBI Taxonomy" id="28002"/>
    <lineage>
        <taxon>Eukaryota</taxon>
        <taxon>Metamonada</taxon>
        <taxon>Diplomonadida</taxon>
        <taxon>Hexamitidae</taxon>
        <taxon>Hexamitinae</taxon>
        <taxon>Hexamita</taxon>
    </lineage>
</organism>
<dbReference type="EMBL" id="CATOUU010000310">
    <property type="protein sequence ID" value="CAI9924345.1"/>
    <property type="molecule type" value="Genomic_DNA"/>
</dbReference>
<accession>A0AA86NT12</accession>
<evidence type="ECO:0000313" key="5">
    <source>
        <dbReference type="Proteomes" id="UP001642409"/>
    </source>
</evidence>
<dbReference type="InterPro" id="IPR005627">
    <property type="entry name" value="CutC-like"/>
</dbReference>
<evidence type="ECO:0000313" key="3">
    <source>
        <dbReference type="EMBL" id="CAI9924345.1"/>
    </source>
</evidence>
<dbReference type="Gene3D" id="3.20.20.380">
    <property type="entry name" value="Copper homeostasis (CutC) domain"/>
    <property type="match status" value="1"/>
</dbReference>
<comment type="similarity">
    <text evidence="1">Belongs to the CutC family.</text>
</comment>
<name>A0AA86NT12_9EUKA</name>
<dbReference type="PANTHER" id="PTHR12598">
    <property type="entry name" value="COPPER HOMEOSTASIS PROTEIN CUTC"/>
    <property type="match status" value="1"/>
</dbReference>
<dbReference type="EMBL" id="CAXDID020000356">
    <property type="protein sequence ID" value="CAL6081819.1"/>
    <property type="molecule type" value="Genomic_DNA"/>
</dbReference>